<comment type="similarity">
    <text evidence="8 9">Belongs to the TRAP transporter small permease family.</text>
</comment>
<dbReference type="Pfam" id="PF04290">
    <property type="entry name" value="DctQ"/>
    <property type="match status" value="1"/>
</dbReference>
<keyword evidence="3" id="KW-1003">Cell membrane</keyword>
<keyword evidence="7 9" id="KW-0472">Membrane</keyword>
<dbReference type="PANTHER" id="PTHR35011">
    <property type="entry name" value="2,3-DIKETO-L-GULONATE TRAP TRANSPORTER SMALL PERMEASE PROTEIN YIAM"/>
    <property type="match status" value="1"/>
</dbReference>
<keyword evidence="4 9" id="KW-0997">Cell inner membrane</keyword>
<evidence type="ECO:0000313" key="12">
    <source>
        <dbReference type="Proteomes" id="UP000541109"/>
    </source>
</evidence>
<comment type="subunit">
    <text evidence="9">The complex comprises the extracytoplasmic solute receptor protein and the two transmembrane proteins.</text>
</comment>
<dbReference type="EMBL" id="JACFXV010000062">
    <property type="protein sequence ID" value="MBA5778358.1"/>
    <property type="molecule type" value="Genomic_DNA"/>
</dbReference>
<organism evidence="11 12">
    <name type="scientific">Stappia albiluteola</name>
    <dbReference type="NCBI Taxonomy" id="2758565"/>
    <lineage>
        <taxon>Bacteria</taxon>
        <taxon>Pseudomonadati</taxon>
        <taxon>Pseudomonadota</taxon>
        <taxon>Alphaproteobacteria</taxon>
        <taxon>Hyphomicrobiales</taxon>
        <taxon>Stappiaceae</taxon>
        <taxon>Stappia</taxon>
    </lineage>
</organism>
<evidence type="ECO:0000256" key="1">
    <source>
        <dbReference type="ARBA" id="ARBA00004429"/>
    </source>
</evidence>
<evidence type="ECO:0000256" key="8">
    <source>
        <dbReference type="ARBA" id="ARBA00038436"/>
    </source>
</evidence>
<feature type="domain" description="Tripartite ATP-independent periplasmic transporters DctQ component" evidence="10">
    <location>
        <begin position="39"/>
        <end position="167"/>
    </location>
</feature>
<feature type="transmembrane region" description="Helical" evidence="9">
    <location>
        <begin position="144"/>
        <end position="161"/>
    </location>
</feature>
<keyword evidence="5 9" id="KW-0812">Transmembrane</keyword>
<evidence type="ECO:0000256" key="4">
    <source>
        <dbReference type="ARBA" id="ARBA00022519"/>
    </source>
</evidence>
<keyword evidence="6 9" id="KW-1133">Transmembrane helix</keyword>
<evidence type="ECO:0000256" key="2">
    <source>
        <dbReference type="ARBA" id="ARBA00022448"/>
    </source>
</evidence>
<feature type="transmembrane region" description="Helical" evidence="9">
    <location>
        <begin position="27"/>
        <end position="48"/>
    </location>
</feature>
<feature type="transmembrane region" description="Helical" evidence="9">
    <location>
        <begin position="60"/>
        <end position="79"/>
    </location>
</feature>
<comment type="function">
    <text evidence="9">Part of the tripartite ATP-independent periplasmic (TRAP) transport system.</text>
</comment>
<keyword evidence="2 9" id="KW-0813">Transport</keyword>
<evidence type="ECO:0000256" key="5">
    <source>
        <dbReference type="ARBA" id="ARBA00022692"/>
    </source>
</evidence>
<dbReference type="InterPro" id="IPR007387">
    <property type="entry name" value="TRAP_DctQ"/>
</dbReference>
<evidence type="ECO:0000256" key="3">
    <source>
        <dbReference type="ARBA" id="ARBA00022475"/>
    </source>
</evidence>
<evidence type="ECO:0000256" key="7">
    <source>
        <dbReference type="ARBA" id="ARBA00023136"/>
    </source>
</evidence>
<gene>
    <name evidence="11" type="ORF">H2509_14610</name>
</gene>
<dbReference type="InterPro" id="IPR055348">
    <property type="entry name" value="DctQ"/>
</dbReference>
<evidence type="ECO:0000313" key="11">
    <source>
        <dbReference type="EMBL" id="MBA5778358.1"/>
    </source>
</evidence>
<evidence type="ECO:0000256" key="9">
    <source>
        <dbReference type="RuleBase" id="RU369079"/>
    </source>
</evidence>
<proteinExistence type="inferred from homology"/>
<dbReference type="GO" id="GO:0005886">
    <property type="term" value="C:plasma membrane"/>
    <property type="evidence" value="ECO:0007669"/>
    <property type="project" value="UniProtKB-SubCell"/>
</dbReference>
<evidence type="ECO:0000256" key="6">
    <source>
        <dbReference type="ARBA" id="ARBA00022989"/>
    </source>
</evidence>
<keyword evidence="12" id="KW-1185">Reference proteome</keyword>
<evidence type="ECO:0000259" key="10">
    <source>
        <dbReference type="Pfam" id="PF04290"/>
    </source>
</evidence>
<dbReference type="RefSeq" id="WP_182166531.1">
    <property type="nucleotide sequence ID" value="NZ_JACFXV010000062.1"/>
</dbReference>
<dbReference type="GO" id="GO:0022857">
    <property type="term" value="F:transmembrane transporter activity"/>
    <property type="evidence" value="ECO:0007669"/>
    <property type="project" value="UniProtKB-UniRule"/>
</dbReference>
<dbReference type="AlphaFoldDB" id="A0A839AH43"/>
<protein>
    <recommendedName>
        <fullName evidence="9">TRAP transporter small permease protein</fullName>
    </recommendedName>
</protein>
<feature type="transmembrane region" description="Helical" evidence="9">
    <location>
        <begin position="100"/>
        <end position="124"/>
    </location>
</feature>
<sequence>MTSQTAPSGRPETYIRFDGALGRIENLFNLIAAASILALMLLAVVQIIGRTFFNSPVPGFIDLTEQAMAAFAFGGIAYCQRVGGHIRMEIVLGRFKGRALWIAELVGVVLIWLVVAALIYGSWFHFERSYQIGDSTIDVGLPTWPSKLLVPVALSLLWLRLSMQIYGYLRLVLHPDAEPIAVPVIEDVTTAAQHEIEEAFGEDGANEGGRA</sequence>
<reference evidence="11 12" key="1">
    <citation type="submission" date="2020-07" db="EMBL/GenBank/DDBJ databases">
        <title>Stappia sp., F7233, whole genome shotgun sequencing project.</title>
        <authorList>
            <person name="Jiang S."/>
            <person name="Liu Z.W."/>
            <person name="Du Z.J."/>
        </authorList>
    </citation>
    <scope>NUCLEOTIDE SEQUENCE [LARGE SCALE GENOMIC DNA]</scope>
    <source>
        <strain evidence="11 12">F7233</strain>
    </source>
</reference>
<dbReference type="Proteomes" id="UP000541109">
    <property type="component" value="Unassembled WGS sequence"/>
</dbReference>
<accession>A0A839AH43</accession>
<comment type="caution">
    <text evidence="11">The sequence shown here is derived from an EMBL/GenBank/DDBJ whole genome shotgun (WGS) entry which is preliminary data.</text>
</comment>
<comment type="subcellular location">
    <subcellularLocation>
        <location evidence="1 9">Cell inner membrane</location>
        <topology evidence="1 9">Multi-pass membrane protein</topology>
    </subcellularLocation>
</comment>
<name>A0A839AH43_9HYPH</name>